<dbReference type="AlphaFoldDB" id="D8LRF3"/>
<evidence type="ECO:0000313" key="3">
    <source>
        <dbReference type="Proteomes" id="UP000002630"/>
    </source>
</evidence>
<gene>
    <name evidence="2" type="ORF">Esi_0066_0044</name>
</gene>
<feature type="signal peptide" evidence="1">
    <location>
        <begin position="1"/>
        <end position="29"/>
    </location>
</feature>
<evidence type="ECO:0000313" key="2">
    <source>
        <dbReference type="EMBL" id="CBN75054.1"/>
    </source>
</evidence>
<evidence type="ECO:0000256" key="1">
    <source>
        <dbReference type="SAM" id="SignalP"/>
    </source>
</evidence>
<organism evidence="2 3">
    <name type="scientific">Ectocarpus siliculosus</name>
    <name type="common">Brown alga</name>
    <name type="synonym">Conferva siliculosa</name>
    <dbReference type="NCBI Taxonomy" id="2880"/>
    <lineage>
        <taxon>Eukaryota</taxon>
        <taxon>Sar</taxon>
        <taxon>Stramenopiles</taxon>
        <taxon>Ochrophyta</taxon>
        <taxon>PX clade</taxon>
        <taxon>Phaeophyceae</taxon>
        <taxon>Ectocarpales</taxon>
        <taxon>Ectocarpaceae</taxon>
        <taxon>Ectocarpus</taxon>
    </lineage>
</organism>
<name>D8LRF3_ECTSI</name>
<proteinExistence type="predicted"/>
<keyword evidence="3" id="KW-1185">Reference proteome</keyword>
<protein>
    <submittedName>
        <fullName evidence="2">Uncharacterized protein</fullName>
    </submittedName>
</protein>
<feature type="chain" id="PRO_5003117480" evidence="1">
    <location>
        <begin position="30"/>
        <end position="66"/>
    </location>
</feature>
<accession>D8LRF3</accession>
<reference evidence="2 3" key="1">
    <citation type="journal article" date="2010" name="Nature">
        <title>The Ectocarpus genome and the independent evolution of multicellularity in brown algae.</title>
        <authorList>
            <person name="Cock J.M."/>
            <person name="Sterck L."/>
            <person name="Rouze P."/>
            <person name="Scornet D."/>
            <person name="Allen A.E."/>
            <person name="Amoutzias G."/>
            <person name="Anthouard V."/>
            <person name="Artiguenave F."/>
            <person name="Aury J.M."/>
            <person name="Badger J.H."/>
            <person name="Beszteri B."/>
            <person name="Billiau K."/>
            <person name="Bonnet E."/>
            <person name="Bothwell J.H."/>
            <person name="Bowler C."/>
            <person name="Boyen C."/>
            <person name="Brownlee C."/>
            <person name="Carrano C.J."/>
            <person name="Charrier B."/>
            <person name="Cho G.Y."/>
            <person name="Coelho S.M."/>
            <person name="Collen J."/>
            <person name="Corre E."/>
            <person name="Da Silva C."/>
            <person name="Delage L."/>
            <person name="Delaroque N."/>
            <person name="Dittami S.M."/>
            <person name="Doulbeau S."/>
            <person name="Elias M."/>
            <person name="Farnham G."/>
            <person name="Gachon C.M."/>
            <person name="Gschloessl B."/>
            <person name="Heesch S."/>
            <person name="Jabbari K."/>
            <person name="Jubin C."/>
            <person name="Kawai H."/>
            <person name="Kimura K."/>
            <person name="Kloareg B."/>
            <person name="Kupper F.C."/>
            <person name="Lang D."/>
            <person name="Le Bail A."/>
            <person name="Leblanc C."/>
            <person name="Lerouge P."/>
            <person name="Lohr M."/>
            <person name="Lopez P.J."/>
            <person name="Martens C."/>
            <person name="Maumus F."/>
            <person name="Michel G."/>
            <person name="Miranda-Saavedra D."/>
            <person name="Morales J."/>
            <person name="Moreau H."/>
            <person name="Motomura T."/>
            <person name="Nagasato C."/>
            <person name="Napoli C.A."/>
            <person name="Nelson D.R."/>
            <person name="Nyvall-Collen P."/>
            <person name="Peters A.F."/>
            <person name="Pommier C."/>
            <person name="Potin P."/>
            <person name="Poulain J."/>
            <person name="Quesneville H."/>
            <person name="Read B."/>
            <person name="Rensing S.A."/>
            <person name="Ritter A."/>
            <person name="Rousvoal S."/>
            <person name="Samanta M."/>
            <person name="Samson G."/>
            <person name="Schroeder D.C."/>
            <person name="Segurens B."/>
            <person name="Strittmatter M."/>
            <person name="Tonon T."/>
            <person name="Tregear J.W."/>
            <person name="Valentin K."/>
            <person name="von Dassow P."/>
            <person name="Yamagishi T."/>
            <person name="Van de Peer Y."/>
            <person name="Wincker P."/>
        </authorList>
    </citation>
    <scope>NUCLEOTIDE SEQUENCE [LARGE SCALE GENOMIC DNA]</scope>
    <source>
        <strain evidence="3">Ec32 / CCAP1310/4</strain>
    </source>
</reference>
<sequence>MAMKTTTAARIGIASILLIVLLALSGTSASAGSALRGRDVDLEGDVDLLAEAEEINWRSLQGEVLS</sequence>
<keyword evidence="1" id="KW-0732">Signal</keyword>
<dbReference type="Proteomes" id="UP000002630">
    <property type="component" value="Unassembled WGS sequence"/>
</dbReference>
<dbReference type="EMBL" id="FN649760">
    <property type="protein sequence ID" value="CBN75054.1"/>
    <property type="molecule type" value="Genomic_DNA"/>
</dbReference>
<dbReference type="InParanoid" id="D8LRF3"/>